<feature type="signal peptide" evidence="1">
    <location>
        <begin position="1"/>
        <end position="27"/>
    </location>
</feature>
<keyword evidence="1" id="KW-0732">Signal</keyword>
<organism evidence="2 3">
    <name type="scientific">Mycolicibacterium mageritense</name>
    <name type="common">Mycobacterium mageritense</name>
    <dbReference type="NCBI Taxonomy" id="53462"/>
    <lineage>
        <taxon>Bacteria</taxon>
        <taxon>Bacillati</taxon>
        <taxon>Actinomycetota</taxon>
        <taxon>Actinomycetes</taxon>
        <taxon>Mycobacteriales</taxon>
        <taxon>Mycobacteriaceae</taxon>
        <taxon>Mycolicibacterium</taxon>
    </lineage>
</organism>
<dbReference type="EMBL" id="AP022567">
    <property type="protein sequence ID" value="BBX36007.1"/>
    <property type="molecule type" value="Genomic_DNA"/>
</dbReference>
<sequence>MKHAVVLCGFAVAAALGPVVLAAPAQAKNCPPGTTQTRFEGVCVKGASGGNAVVAPAAGGGPQISQLPGQLPTVNGVPCTPEHYGTCYGMAQQP</sequence>
<evidence type="ECO:0000313" key="3">
    <source>
        <dbReference type="Proteomes" id="UP000465622"/>
    </source>
</evidence>
<protein>
    <recommendedName>
        <fullName evidence="4">Intersectin-EH binding protein Ibp1</fullName>
    </recommendedName>
</protein>
<keyword evidence="3" id="KW-1185">Reference proteome</keyword>
<evidence type="ECO:0000313" key="2">
    <source>
        <dbReference type="EMBL" id="BBX36007.1"/>
    </source>
</evidence>
<accession>A0ABM7HZG4</accession>
<feature type="chain" id="PRO_5045547198" description="Intersectin-EH binding protein Ibp1" evidence="1">
    <location>
        <begin position="28"/>
        <end position="94"/>
    </location>
</feature>
<reference evidence="2 3" key="1">
    <citation type="journal article" date="2019" name="Emerg. Microbes Infect.">
        <title>Comprehensive subspecies identification of 175 nontuberculous mycobacteria species based on 7547 genomic profiles.</title>
        <authorList>
            <person name="Matsumoto Y."/>
            <person name="Kinjo T."/>
            <person name="Motooka D."/>
            <person name="Nabeya D."/>
            <person name="Jung N."/>
            <person name="Uechi K."/>
            <person name="Horii T."/>
            <person name="Iida T."/>
            <person name="Fujita J."/>
            <person name="Nakamura S."/>
        </authorList>
    </citation>
    <scope>NUCLEOTIDE SEQUENCE [LARGE SCALE GENOMIC DNA]</scope>
    <source>
        <strain evidence="2 3">JCM 12375</strain>
    </source>
</reference>
<proteinExistence type="predicted"/>
<dbReference type="Proteomes" id="UP000465622">
    <property type="component" value="Chromosome"/>
</dbReference>
<evidence type="ECO:0008006" key="4">
    <source>
        <dbReference type="Google" id="ProtNLM"/>
    </source>
</evidence>
<name>A0ABM7HZG4_MYCME</name>
<gene>
    <name evidence="2" type="ORF">MMAGJ_52890</name>
</gene>
<evidence type="ECO:0000256" key="1">
    <source>
        <dbReference type="SAM" id="SignalP"/>
    </source>
</evidence>